<feature type="transmembrane region" description="Helical" evidence="1">
    <location>
        <begin position="150"/>
        <end position="171"/>
    </location>
</feature>
<gene>
    <name evidence="2" type="ORF">OXPF_10190</name>
</gene>
<keyword evidence="1" id="KW-1133">Transmembrane helix</keyword>
<keyword evidence="1" id="KW-0812">Transmembrane</keyword>
<accession>A0A0N8NTU2</accession>
<evidence type="ECO:0000313" key="3">
    <source>
        <dbReference type="Proteomes" id="UP000050326"/>
    </source>
</evidence>
<feature type="transmembrane region" description="Helical" evidence="1">
    <location>
        <begin position="30"/>
        <end position="46"/>
    </location>
</feature>
<keyword evidence="1" id="KW-0472">Membrane</keyword>
<dbReference type="STRING" id="36849.OXPF_10190"/>
<feature type="transmembrane region" description="Helical" evidence="1">
    <location>
        <begin position="52"/>
        <end position="75"/>
    </location>
</feature>
<protein>
    <recommendedName>
        <fullName evidence="4">DUF5317 domain-containing protein</fullName>
    </recommendedName>
</protein>
<dbReference type="AlphaFoldDB" id="A0A0N8NTU2"/>
<name>A0A0N8NTU2_9CLOT</name>
<dbReference type="Pfam" id="PF17248">
    <property type="entry name" value="DUF5317"/>
    <property type="match status" value="1"/>
</dbReference>
<comment type="caution">
    <text evidence="2">The sequence shown here is derived from an EMBL/GenBank/DDBJ whole genome shotgun (WGS) entry which is preliminary data.</text>
</comment>
<keyword evidence="3" id="KW-1185">Reference proteome</keyword>
<reference evidence="2 3" key="1">
    <citation type="submission" date="2015-09" db="EMBL/GenBank/DDBJ databases">
        <title>Genome sequence of Oxobacter pfennigii DSM 3222.</title>
        <authorList>
            <person name="Poehlein A."/>
            <person name="Bengelsdorf F.R."/>
            <person name="Schiel-Bengelsdorf B."/>
            <person name="Duerre P."/>
            <person name="Daniel R."/>
        </authorList>
    </citation>
    <scope>NUCLEOTIDE SEQUENCE [LARGE SCALE GENOMIC DNA]</scope>
    <source>
        <strain evidence="2 3">DSM 3222</strain>
    </source>
</reference>
<dbReference type="Proteomes" id="UP000050326">
    <property type="component" value="Unassembled WGS sequence"/>
</dbReference>
<feature type="transmembrane region" description="Helical" evidence="1">
    <location>
        <begin position="82"/>
        <end position="99"/>
    </location>
</feature>
<evidence type="ECO:0000256" key="1">
    <source>
        <dbReference type="SAM" id="Phobius"/>
    </source>
</evidence>
<dbReference type="PATRIC" id="fig|36849.3.peg.1087"/>
<dbReference type="EMBL" id="LKET01000021">
    <property type="protein sequence ID" value="KPU45784.1"/>
    <property type="molecule type" value="Genomic_DNA"/>
</dbReference>
<dbReference type="OrthoDB" id="37447at2"/>
<organism evidence="2 3">
    <name type="scientific">Oxobacter pfennigii</name>
    <dbReference type="NCBI Taxonomy" id="36849"/>
    <lineage>
        <taxon>Bacteria</taxon>
        <taxon>Bacillati</taxon>
        <taxon>Bacillota</taxon>
        <taxon>Clostridia</taxon>
        <taxon>Eubacteriales</taxon>
        <taxon>Clostridiaceae</taxon>
        <taxon>Oxobacter</taxon>
    </lineage>
</organism>
<dbReference type="InterPro" id="IPR035168">
    <property type="entry name" value="DUF5317"/>
</dbReference>
<evidence type="ECO:0000313" key="2">
    <source>
        <dbReference type="EMBL" id="KPU45784.1"/>
    </source>
</evidence>
<sequence>MFIEALLLSIIIGYILKGSIKRVNVENIKGSYIAFLSFGIEIMIFIPVRKGIISPGIITLLLYIVEYMLIFMFIYMNRKNKWILIMGIGFMLNAVAIFANGGLMPVSQAAIDAAGIKGSVSSEGLYTLVNKSTRLWFLGDVIPFRIFRSYVVSIGDLVSAIGLMIFMISGMRKTKVKSIML</sequence>
<evidence type="ECO:0008006" key="4">
    <source>
        <dbReference type="Google" id="ProtNLM"/>
    </source>
</evidence>
<dbReference type="RefSeq" id="WP_054874109.1">
    <property type="nucleotide sequence ID" value="NZ_LKET01000021.1"/>
</dbReference>
<proteinExistence type="predicted"/>